<dbReference type="Gene3D" id="3.40.50.150">
    <property type="entry name" value="Vaccinia Virus protein VP39"/>
    <property type="match status" value="1"/>
</dbReference>
<dbReference type="InterPro" id="IPR041698">
    <property type="entry name" value="Methyltransf_25"/>
</dbReference>
<dbReference type="SUPFAM" id="SSF53335">
    <property type="entry name" value="S-adenosyl-L-methionine-dependent methyltransferases"/>
    <property type="match status" value="1"/>
</dbReference>
<dbReference type="Pfam" id="PF13649">
    <property type="entry name" value="Methyltransf_25"/>
    <property type="match status" value="1"/>
</dbReference>
<dbReference type="AlphaFoldDB" id="A0A2T6ALF9"/>
<protein>
    <submittedName>
        <fullName evidence="4">Methyltransferase family protein</fullName>
    </submittedName>
</protein>
<evidence type="ECO:0000256" key="1">
    <source>
        <dbReference type="ARBA" id="ARBA00022603"/>
    </source>
</evidence>
<evidence type="ECO:0000313" key="5">
    <source>
        <dbReference type="Proteomes" id="UP000244174"/>
    </source>
</evidence>
<dbReference type="GO" id="GO:0032259">
    <property type="term" value="P:methylation"/>
    <property type="evidence" value="ECO:0007669"/>
    <property type="project" value="UniProtKB-KW"/>
</dbReference>
<organism evidence="4 5">
    <name type="scientific">Christiangramia gaetbulicola</name>
    <dbReference type="NCBI Taxonomy" id="703340"/>
    <lineage>
        <taxon>Bacteria</taxon>
        <taxon>Pseudomonadati</taxon>
        <taxon>Bacteroidota</taxon>
        <taxon>Flavobacteriia</taxon>
        <taxon>Flavobacteriales</taxon>
        <taxon>Flavobacteriaceae</taxon>
        <taxon>Christiangramia</taxon>
    </lineage>
</organism>
<feature type="domain" description="Methyltransferase" evidence="3">
    <location>
        <begin position="46"/>
        <end position="138"/>
    </location>
</feature>
<dbReference type="Proteomes" id="UP000244174">
    <property type="component" value="Unassembled WGS sequence"/>
</dbReference>
<dbReference type="OrthoDB" id="9789123at2"/>
<evidence type="ECO:0000256" key="2">
    <source>
        <dbReference type="ARBA" id="ARBA00022679"/>
    </source>
</evidence>
<dbReference type="InterPro" id="IPR029063">
    <property type="entry name" value="SAM-dependent_MTases_sf"/>
</dbReference>
<keyword evidence="5" id="KW-1185">Reference proteome</keyword>
<comment type="caution">
    <text evidence="4">The sequence shown here is derived from an EMBL/GenBank/DDBJ whole genome shotgun (WGS) entry which is preliminary data.</text>
</comment>
<dbReference type="CDD" id="cd02440">
    <property type="entry name" value="AdoMet_MTases"/>
    <property type="match status" value="1"/>
</dbReference>
<gene>
    <name evidence="4" type="ORF">C8P64_0599</name>
</gene>
<name>A0A2T6ALF9_9FLAO</name>
<evidence type="ECO:0000313" key="4">
    <source>
        <dbReference type="EMBL" id="PTX44617.1"/>
    </source>
</evidence>
<dbReference type="RefSeq" id="WP_108170561.1">
    <property type="nucleotide sequence ID" value="NZ_QBKQ01000001.1"/>
</dbReference>
<proteinExistence type="predicted"/>
<dbReference type="PANTHER" id="PTHR43861:SF1">
    <property type="entry name" value="TRANS-ACONITATE 2-METHYLTRANSFERASE"/>
    <property type="match status" value="1"/>
</dbReference>
<keyword evidence="1 4" id="KW-0489">Methyltransferase</keyword>
<keyword evidence="2 4" id="KW-0808">Transferase</keyword>
<dbReference type="GO" id="GO:0008168">
    <property type="term" value="F:methyltransferase activity"/>
    <property type="evidence" value="ECO:0007669"/>
    <property type="project" value="UniProtKB-KW"/>
</dbReference>
<dbReference type="EMBL" id="QBKQ01000001">
    <property type="protein sequence ID" value="PTX44617.1"/>
    <property type="molecule type" value="Genomic_DNA"/>
</dbReference>
<sequence length="211" mass="23838">MEKKSNPGFIFNKYASNYQDKYMNLELYADTLDTFIDILKKDDAKILDAGCGPGNISKYLLDRCPRLKILGIDISENMIALARNNNPEAQFKIMDCRKIDGLSEIYDAVIAGFISSYLNQKELSDFIKNTAGLLKYEGSLYLSGMDAGGKDAGHEVSSSDGEDVLFTYYHSIDFLQQTLEKYHFKIQHQFYLKNPNNAEGINDLVIIANKI</sequence>
<dbReference type="PANTHER" id="PTHR43861">
    <property type="entry name" value="TRANS-ACONITATE 2-METHYLTRANSFERASE-RELATED"/>
    <property type="match status" value="1"/>
</dbReference>
<reference evidence="4 5" key="1">
    <citation type="submission" date="2018-04" db="EMBL/GenBank/DDBJ databases">
        <title>Genomic Encyclopedia of Archaeal and Bacterial Type Strains, Phase II (KMG-II): from individual species to whole genera.</title>
        <authorList>
            <person name="Goeker M."/>
        </authorList>
    </citation>
    <scope>NUCLEOTIDE SEQUENCE [LARGE SCALE GENOMIC DNA]</scope>
    <source>
        <strain evidence="4 5">DSM 23082</strain>
    </source>
</reference>
<evidence type="ECO:0000259" key="3">
    <source>
        <dbReference type="Pfam" id="PF13649"/>
    </source>
</evidence>
<accession>A0A2T6ALF9</accession>